<feature type="transmembrane region" description="Helical" evidence="1">
    <location>
        <begin position="49"/>
        <end position="72"/>
    </location>
</feature>
<keyword evidence="1" id="KW-0812">Transmembrane</keyword>
<reference evidence="2" key="1">
    <citation type="submission" date="2019-09" db="EMBL/GenBank/DDBJ databases">
        <title>Draft genome information of white flower Hibiscus syriacus.</title>
        <authorList>
            <person name="Kim Y.-M."/>
        </authorList>
    </citation>
    <scope>NUCLEOTIDE SEQUENCE [LARGE SCALE GENOMIC DNA]</scope>
    <source>
        <strain evidence="2">YM2019G1</strain>
    </source>
</reference>
<gene>
    <name evidence="2" type="ORF">F3Y22_tig00116962pilonHSYRG00165</name>
</gene>
<keyword evidence="1" id="KW-0472">Membrane</keyword>
<comment type="caution">
    <text evidence="2">The sequence shown here is derived from an EMBL/GenBank/DDBJ whole genome shotgun (WGS) entry which is preliminary data.</text>
</comment>
<dbReference type="Proteomes" id="UP000436088">
    <property type="component" value="Unassembled WGS sequence"/>
</dbReference>
<dbReference type="PANTHER" id="PTHR34201:SF6">
    <property type="entry name" value="GLYCINE-RICH PROTEIN"/>
    <property type="match status" value="1"/>
</dbReference>
<evidence type="ECO:0000256" key="1">
    <source>
        <dbReference type="SAM" id="Phobius"/>
    </source>
</evidence>
<evidence type="ECO:0000313" key="3">
    <source>
        <dbReference type="Proteomes" id="UP000436088"/>
    </source>
</evidence>
<dbReference type="InterPro" id="IPR053288">
    <property type="entry name" value="TGD_Bridge_Protein"/>
</dbReference>
<keyword evidence="3" id="KW-1185">Reference proteome</keyword>
<dbReference type="AlphaFoldDB" id="A0A6A2WIX6"/>
<dbReference type="PANTHER" id="PTHR34201">
    <property type="entry name" value="GLYCINE-RICH PROTEIN"/>
    <property type="match status" value="1"/>
</dbReference>
<name>A0A6A2WIX6_HIBSY</name>
<proteinExistence type="predicted"/>
<dbReference type="EMBL" id="VEPZ02001737">
    <property type="protein sequence ID" value="KAE8659362.1"/>
    <property type="molecule type" value="Genomic_DNA"/>
</dbReference>
<protein>
    <submittedName>
        <fullName evidence="2">Uncharacterized protein</fullName>
    </submittedName>
</protein>
<organism evidence="2 3">
    <name type="scientific">Hibiscus syriacus</name>
    <name type="common">Rose of Sharon</name>
    <dbReference type="NCBI Taxonomy" id="106335"/>
    <lineage>
        <taxon>Eukaryota</taxon>
        <taxon>Viridiplantae</taxon>
        <taxon>Streptophyta</taxon>
        <taxon>Embryophyta</taxon>
        <taxon>Tracheophyta</taxon>
        <taxon>Spermatophyta</taxon>
        <taxon>Magnoliopsida</taxon>
        <taxon>eudicotyledons</taxon>
        <taxon>Gunneridae</taxon>
        <taxon>Pentapetalae</taxon>
        <taxon>rosids</taxon>
        <taxon>malvids</taxon>
        <taxon>Malvales</taxon>
        <taxon>Malvaceae</taxon>
        <taxon>Malvoideae</taxon>
        <taxon>Hibiscus</taxon>
    </lineage>
</organism>
<sequence length="126" mass="13386">MKTRSKDTNSLWKWKGNMKKKKNEKQFPVSEFLRERLQKVEENSLGPGVGAGIGCGIGVGFGLVGGIGYGGWPWNHLKLVFGVGAGCGIGFGFGVGQGIGYGSSLESLESNLSKDGSDSNRKFLIS</sequence>
<feature type="transmembrane region" description="Helical" evidence="1">
    <location>
        <begin position="79"/>
        <end position="99"/>
    </location>
</feature>
<keyword evidence="1" id="KW-1133">Transmembrane helix</keyword>
<accession>A0A6A2WIX6</accession>
<evidence type="ECO:0000313" key="2">
    <source>
        <dbReference type="EMBL" id="KAE8659362.1"/>
    </source>
</evidence>